<keyword evidence="1" id="KW-1133">Transmembrane helix</keyword>
<accession>X6N122</accession>
<evidence type="ECO:0000313" key="3">
    <source>
        <dbReference type="Proteomes" id="UP000023152"/>
    </source>
</evidence>
<organism evidence="2 3">
    <name type="scientific">Reticulomyxa filosa</name>
    <dbReference type="NCBI Taxonomy" id="46433"/>
    <lineage>
        <taxon>Eukaryota</taxon>
        <taxon>Sar</taxon>
        <taxon>Rhizaria</taxon>
        <taxon>Retaria</taxon>
        <taxon>Foraminifera</taxon>
        <taxon>Monothalamids</taxon>
        <taxon>Reticulomyxidae</taxon>
        <taxon>Reticulomyxa</taxon>
    </lineage>
</organism>
<protein>
    <submittedName>
        <fullName evidence="2">Uncharacterized protein</fullName>
    </submittedName>
</protein>
<comment type="caution">
    <text evidence="2">The sequence shown here is derived from an EMBL/GenBank/DDBJ whole genome shotgun (WGS) entry which is preliminary data.</text>
</comment>
<feature type="transmembrane region" description="Helical" evidence="1">
    <location>
        <begin position="6"/>
        <end position="26"/>
    </location>
</feature>
<keyword evidence="3" id="KW-1185">Reference proteome</keyword>
<dbReference type="EMBL" id="ASPP01013689">
    <property type="protein sequence ID" value="ETO19404.1"/>
    <property type="molecule type" value="Genomic_DNA"/>
</dbReference>
<keyword evidence="1" id="KW-0472">Membrane</keyword>
<evidence type="ECO:0000256" key="1">
    <source>
        <dbReference type="SAM" id="Phobius"/>
    </source>
</evidence>
<dbReference type="AlphaFoldDB" id="X6N122"/>
<keyword evidence="1" id="KW-0812">Transmembrane</keyword>
<reference evidence="2 3" key="1">
    <citation type="journal article" date="2013" name="Curr. Biol.">
        <title>The Genome of the Foraminiferan Reticulomyxa filosa.</title>
        <authorList>
            <person name="Glockner G."/>
            <person name="Hulsmann N."/>
            <person name="Schleicher M."/>
            <person name="Noegel A.A."/>
            <person name="Eichinger L."/>
            <person name="Gallinger C."/>
            <person name="Pawlowski J."/>
            <person name="Sierra R."/>
            <person name="Euteneuer U."/>
            <person name="Pillet L."/>
            <person name="Moustafa A."/>
            <person name="Platzer M."/>
            <person name="Groth M."/>
            <person name="Szafranski K."/>
            <person name="Schliwa M."/>
        </authorList>
    </citation>
    <scope>NUCLEOTIDE SEQUENCE [LARGE SCALE GENOMIC DNA]</scope>
</reference>
<dbReference type="Proteomes" id="UP000023152">
    <property type="component" value="Unassembled WGS sequence"/>
</dbReference>
<gene>
    <name evidence="2" type="ORF">RFI_17816</name>
</gene>
<proteinExistence type="predicted"/>
<name>X6N122_RETFI</name>
<evidence type="ECO:0000313" key="2">
    <source>
        <dbReference type="EMBL" id="ETO19404.1"/>
    </source>
</evidence>
<sequence length="118" mass="14230">MNKRYNINFFYVEVIFKGLLLCNYAIKIGKRREKEMVEEIDEKDKQEMIENLNDCQNKDISSIDIAIDAYIHYHFINDNTRKRAEQAGKSQNEDNKEEKVPIMFFFVFVFDLNYDKQK</sequence>